<evidence type="ECO:0000256" key="2">
    <source>
        <dbReference type="ARBA" id="ARBA00022448"/>
    </source>
</evidence>
<evidence type="ECO:0000313" key="9">
    <source>
        <dbReference type="Proteomes" id="UP001139644"/>
    </source>
</evidence>
<dbReference type="GO" id="GO:0005886">
    <property type="term" value="C:plasma membrane"/>
    <property type="evidence" value="ECO:0007669"/>
    <property type="project" value="TreeGrafter"/>
</dbReference>
<feature type="non-terminal residue" evidence="8">
    <location>
        <position position="1"/>
    </location>
</feature>
<keyword evidence="3" id="KW-0597">Phosphoprotein</keyword>
<gene>
    <name evidence="8" type="ORF">KYX88_14470</name>
</gene>
<feature type="non-terminal residue" evidence="8">
    <location>
        <position position="144"/>
    </location>
</feature>
<comment type="caution">
    <text evidence="8">The sequence shown here is derived from an EMBL/GenBank/DDBJ whole genome shotgun (WGS) entry which is preliminary data.</text>
</comment>
<organism evidence="8 9">
    <name type="scientific">Enterococcus faecium</name>
    <name type="common">Streptococcus faecium</name>
    <dbReference type="NCBI Taxonomy" id="1352"/>
    <lineage>
        <taxon>Bacteria</taxon>
        <taxon>Bacillati</taxon>
        <taxon>Bacillota</taxon>
        <taxon>Bacilli</taxon>
        <taxon>Lactobacillales</taxon>
        <taxon>Enterococcaceae</taxon>
        <taxon>Enterococcus</taxon>
    </lineage>
</organism>
<evidence type="ECO:0000256" key="5">
    <source>
        <dbReference type="ARBA" id="ARBA00022679"/>
    </source>
</evidence>
<evidence type="ECO:0000256" key="4">
    <source>
        <dbReference type="ARBA" id="ARBA00022597"/>
    </source>
</evidence>
<comment type="function">
    <text evidence="1">The phosphoenolpyruvate-dependent sugar phosphotransferase system (sugar PTS), a major carbohydrate active transport system, catalyzes the phosphorylation of incoming sugar substrates concomitantly with their translocation across the cell membrane. The enzyme II CmtAB PTS system is involved in D-mannitol transport.</text>
</comment>
<proteinExistence type="predicted"/>
<evidence type="ECO:0000313" key="8">
    <source>
        <dbReference type="EMBL" id="MBX4223951.1"/>
    </source>
</evidence>
<keyword evidence="5" id="KW-0808">Transferase</keyword>
<keyword evidence="2" id="KW-0813">Transport</keyword>
<feature type="transmembrane region" description="Helical" evidence="7">
    <location>
        <begin position="20"/>
        <end position="42"/>
    </location>
</feature>
<reference evidence="8" key="1">
    <citation type="journal article" date="2022" name="J. Anim. Sci.">
        <title>Whole genome sequence analyses-based assessment of virulence potential and antimicrobial susceptibilities and resistance of Enterococcus faecium strains isolated from commercial swine and cattle probiotic products.</title>
        <authorList>
            <person name="Shridhar P.B."/>
            <person name="Amachawadi R.G."/>
            <person name="Tokach M."/>
            <person name="Patel I."/>
            <person name="Gangiredla J."/>
            <person name="Mammel M."/>
            <person name="Nagaraja T.G."/>
        </authorList>
    </citation>
    <scope>NUCLEOTIDE SEQUENCE</scope>
    <source>
        <strain evidence="8">EF215</strain>
    </source>
</reference>
<accession>A0A9X1GF01</accession>
<keyword evidence="7" id="KW-1133">Transmembrane helix</keyword>
<evidence type="ECO:0000256" key="7">
    <source>
        <dbReference type="SAM" id="Phobius"/>
    </source>
</evidence>
<dbReference type="Proteomes" id="UP001139644">
    <property type="component" value="Unassembled WGS sequence"/>
</dbReference>
<dbReference type="EMBL" id="JAIFOC010000274">
    <property type="protein sequence ID" value="MBX4223951.1"/>
    <property type="molecule type" value="Genomic_DNA"/>
</dbReference>
<dbReference type="InterPro" id="IPR050893">
    <property type="entry name" value="Sugar_PTS"/>
</dbReference>
<protein>
    <submittedName>
        <fullName evidence="8">PTS sugar transporter subunit IIC</fullName>
    </submittedName>
</protein>
<keyword evidence="6" id="KW-0598">Phosphotransferase system</keyword>
<keyword evidence="4 8" id="KW-0762">Sugar transport</keyword>
<dbReference type="GO" id="GO:0009401">
    <property type="term" value="P:phosphoenolpyruvate-dependent sugar phosphotransferase system"/>
    <property type="evidence" value="ECO:0007669"/>
    <property type="project" value="UniProtKB-KW"/>
</dbReference>
<sequence>CFIFVLGLFFIDPVLNSFHLLLFSVVSLLVTMILLPLVSLILDALKVLFFNNAINHGVLTPLGIEFSQAVGHSYLFLMEANPGPGLGILLAILCFAKKQEKVNASGALMIHAIGGIHEIYFPFVLLRPSLFLAVMVGGASGTLI</sequence>
<evidence type="ECO:0000256" key="3">
    <source>
        <dbReference type="ARBA" id="ARBA00022553"/>
    </source>
</evidence>
<dbReference type="PANTHER" id="PTHR30181">
    <property type="entry name" value="MANNITOL PERMEASE IIC COMPONENT"/>
    <property type="match status" value="1"/>
</dbReference>
<keyword evidence="7" id="KW-0812">Transmembrane</keyword>
<dbReference type="AlphaFoldDB" id="A0A9X1GF01"/>
<evidence type="ECO:0000256" key="1">
    <source>
        <dbReference type="ARBA" id="ARBA00002434"/>
    </source>
</evidence>
<name>A0A9X1GF01_ENTFC</name>
<keyword evidence="7" id="KW-0472">Membrane</keyword>
<evidence type="ECO:0000256" key="6">
    <source>
        <dbReference type="ARBA" id="ARBA00022683"/>
    </source>
</evidence>
<dbReference type="GO" id="GO:0090563">
    <property type="term" value="F:protein-phosphocysteine-sugar phosphotransferase activity"/>
    <property type="evidence" value="ECO:0007669"/>
    <property type="project" value="TreeGrafter"/>
</dbReference>
<dbReference type="PANTHER" id="PTHR30181:SF2">
    <property type="entry name" value="PTS SYSTEM MANNITOL-SPECIFIC EIICBA COMPONENT"/>
    <property type="match status" value="1"/>
</dbReference>